<evidence type="ECO:0000256" key="4">
    <source>
        <dbReference type="ARBA" id="ARBA00022989"/>
    </source>
</evidence>
<evidence type="ECO:0000313" key="11">
    <source>
        <dbReference type="Proteomes" id="UP000009881"/>
    </source>
</evidence>
<dbReference type="Pfam" id="PF13899">
    <property type="entry name" value="Thioredoxin_7"/>
    <property type="match status" value="1"/>
</dbReference>
<feature type="transmembrane region" description="Helical" evidence="6">
    <location>
        <begin position="550"/>
        <end position="572"/>
    </location>
</feature>
<comment type="caution">
    <text evidence="10">The sequence shown here is derived from an EMBL/GenBank/DDBJ whole genome shotgun (WGS) entry which is preliminary data.</text>
</comment>
<organism evidence="10 11">
    <name type="scientific">Caenispirillum salinarum AK4</name>
    <dbReference type="NCBI Taxonomy" id="1238182"/>
    <lineage>
        <taxon>Bacteria</taxon>
        <taxon>Pseudomonadati</taxon>
        <taxon>Pseudomonadota</taxon>
        <taxon>Alphaproteobacteria</taxon>
        <taxon>Rhodospirillales</taxon>
        <taxon>Novispirillaceae</taxon>
        <taxon>Caenispirillum</taxon>
    </lineage>
</organism>
<dbReference type="eggNOG" id="COG4233">
    <property type="taxonomic scope" value="Bacteria"/>
</dbReference>
<reference evidence="10 11" key="1">
    <citation type="journal article" date="2013" name="Genome Announc.">
        <title>Draft Genome Sequence of an Alphaproteobacterium, Caenispirillum salinarum AK4(T), Isolated from a Solar Saltern.</title>
        <authorList>
            <person name="Khatri I."/>
            <person name="Singh A."/>
            <person name="Korpole S."/>
            <person name="Pinnaka A.K."/>
            <person name="Subramanian S."/>
        </authorList>
    </citation>
    <scope>NUCLEOTIDE SEQUENCE [LARGE SCALE GENOMIC DNA]</scope>
    <source>
        <strain evidence="10 11">AK4</strain>
    </source>
</reference>
<feature type="transmembrane region" description="Helical" evidence="6">
    <location>
        <begin position="337"/>
        <end position="357"/>
    </location>
</feature>
<gene>
    <name evidence="10" type="ORF">C882_0647</name>
</gene>
<keyword evidence="3" id="KW-0201">Cytochrome c-type biogenesis</keyword>
<evidence type="ECO:0000256" key="5">
    <source>
        <dbReference type="ARBA" id="ARBA00023136"/>
    </source>
</evidence>
<sequence length="697" mass="71602">MRIMRSRLLAAGAACLLGFAAAGASAATGPTSSGKESSLHLLSSVNGTGQLESLPAGLDIRLDNGWKTYWRSPGDAGIPPAMDWTGSENVAAVAVRWPVPRRFSTLGIETLGYKNEVVLPLDVKPERPGEPVLLRGRIDLLVCSDICVPASHTVRLDLPAGAATADAAAVNRIARFEAQAPARGAAGDMAVTAAWAEPEKKTLSLRITSASAPLRNPDVFIEGGDRTFGRPEVSLKNSGMEAVLALPVLAGPDPVGLPGTSLTATVVDGSRAIEAEVAVAPQAPAGSGWIVDLLPVLGLALLGGLVLNLMPCVLPVLSLKLMAIIDQQGQARRRIRLGFLVTSAGAISAMLVLAGLLATFKTAGGAVGWGMQFQQPIFISSMVLLLTVFMASMMGAFEIHLPAGAATRLGAAGGNGLLGHFASGAFATLLATPCSAPFLGTAVGFALARGPLEILAVFSALGIGLAIPYLLVAAFPGAIDRLPRPGRWMRLVRYGLAAALAGTALWLLGVLAVQTSAATAAISGGAAILAAAALTVYLKGRRLLKMVATPLAVAAAILTIALPGVMGAPAVAPGEPGAGPVNWQHFERAKIGKLVAEGRTVFVDVTADWCVTCIVNKKMVIERDPVAATLASLNVIALQADMTAPDAEIAAYLAQHDRYGIPFNIVYGPAAPRGIPLPEVLTEEAVMDAIGKADTAS</sequence>
<evidence type="ECO:0000256" key="6">
    <source>
        <dbReference type="SAM" id="Phobius"/>
    </source>
</evidence>
<dbReference type="PANTHER" id="PTHR32234:SF3">
    <property type="entry name" value="SUPPRESSION OF COPPER SENSITIVITY PROTEIN"/>
    <property type="match status" value="1"/>
</dbReference>
<dbReference type="EMBL" id="ANHY01000014">
    <property type="protein sequence ID" value="EKV28884.1"/>
    <property type="molecule type" value="Genomic_DNA"/>
</dbReference>
<keyword evidence="2 6" id="KW-0812">Transmembrane</keyword>
<dbReference type="InterPro" id="IPR028250">
    <property type="entry name" value="DsbDN"/>
</dbReference>
<keyword evidence="11" id="KW-1185">Reference proteome</keyword>
<dbReference type="InterPro" id="IPR003834">
    <property type="entry name" value="Cyt_c_assmbl_TM_dom"/>
</dbReference>
<evidence type="ECO:0000256" key="2">
    <source>
        <dbReference type="ARBA" id="ARBA00022692"/>
    </source>
</evidence>
<evidence type="ECO:0000259" key="8">
    <source>
        <dbReference type="Pfam" id="PF02683"/>
    </source>
</evidence>
<dbReference type="GO" id="GO:0016020">
    <property type="term" value="C:membrane"/>
    <property type="evidence" value="ECO:0007669"/>
    <property type="project" value="UniProtKB-SubCell"/>
</dbReference>
<feature type="transmembrane region" description="Helical" evidence="6">
    <location>
        <begin position="491"/>
        <end position="511"/>
    </location>
</feature>
<accession>K9GVV5</accession>
<feature type="domain" description="Thiol:disulfide interchange protein DsbD N-terminal" evidence="9">
    <location>
        <begin position="55"/>
        <end position="154"/>
    </location>
</feature>
<feature type="transmembrane region" description="Helical" evidence="6">
    <location>
        <begin position="417"/>
        <end position="448"/>
    </location>
</feature>
<dbReference type="PANTHER" id="PTHR32234">
    <property type="entry name" value="THIOL:DISULFIDE INTERCHANGE PROTEIN DSBD"/>
    <property type="match status" value="1"/>
</dbReference>
<dbReference type="InterPro" id="IPR035671">
    <property type="entry name" value="DsbD_gamma"/>
</dbReference>
<feature type="domain" description="Cytochrome C biogenesis protein transmembrane" evidence="8">
    <location>
        <begin position="296"/>
        <end position="509"/>
    </location>
</feature>
<dbReference type="Pfam" id="PF11412">
    <property type="entry name" value="DsbD_N"/>
    <property type="match status" value="1"/>
</dbReference>
<feature type="transmembrane region" description="Helical" evidence="6">
    <location>
        <begin position="293"/>
        <end position="317"/>
    </location>
</feature>
<dbReference type="Pfam" id="PF02683">
    <property type="entry name" value="DsbD_TM"/>
    <property type="match status" value="1"/>
</dbReference>
<comment type="subcellular location">
    <subcellularLocation>
        <location evidence="1">Membrane</location>
        <topology evidence="1">Multi-pass membrane protein</topology>
    </subcellularLocation>
</comment>
<feature type="signal peptide" evidence="7">
    <location>
        <begin position="1"/>
        <end position="26"/>
    </location>
</feature>
<dbReference type="eggNOG" id="COG4232">
    <property type="taxonomic scope" value="Bacteria"/>
</dbReference>
<keyword evidence="4 6" id="KW-1133">Transmembrane helix</keyword>
<protein>
    <submittedName>
        <fullName evidence="10">Cytochrome c-type biogenesis protein DsbD, protein-disulfide reductase</fullName>
    </submittedName>
</protein>
<keyword evidence="5 6" id="KW-0472">Membrane</keyword>
<dbReference type="Proteomes" id="UP000009881">
    <property type="component" value="Unassembled WGS sequence"/>
</dbReference>
<dbReference type="Gene3D" id="3.40.30.10">
    <property type="entry name" value="Glutaredoxin"/>
    <property type="match status" value="1"/>
</dbReference>
<dbReference type="GO" id="GO:0015035">
    <property type="term" value="F:protein-disulfide reductase activity"/>
    <property type="evidence" value="ECO:0007669"/>
    <property type="project" value="TreeGrafter"/>
</dbReference>
<evidence type="ECO:0000256" key="1">
    <source>
        <dbReference type="ARBA" id="ARBA00004141"/>
    </source>
</evidence>
<feature type="chain" id="PRO_5003929651" evidence="7">
    <location>
        <begin position="27"/>
        <end position="697"/>
    </location>
</feature>
<feature type="transmembrane region" description="Helical" evidence="6">
    <location>
        <begin position="377"/>
        <end position="397"/>
    </location>
</feature>
<dbReference type="GO" id="GO:0017004">
    <property type="term" value="P:cytochrome complex assembly"/>
    <property type="evidence" value="ECO:0007669"/>
    <property type="project" value="UniProtKB-KW"/>
</dbReference>
<dbReference type="AlphaFoldDB" id="K9GVV5"/>
<evidence type="ECO:0000259" key="9">
    <source>
        <dbReference type="Pfam" id="PF11412"/>
    </source>
</evidence>
<keyword evidence="7" id="KW-0732">Signal</keyword>
<feature type="transmembrane region" description="Helical" evidence="6">
    <location>
        <begin position="454"/>
        <end position="479"/>
    </location>
</feature>
<dbReference type="InterPro" id="IPR036249">
    <property type="entry name" value="Thioredoxin-like_sf"/>
</dbReference>
<feature type="transmembrane region" description="Helical" evidence="6">
    <location>
        <begin position="517"/>
        <end position="538"/>
    </location>
</feature>
<dbReference type="OrthoDB" id="9811036at2"/>
<name>K9GVV5_9PROT</name>
<evidence type="ECO:0000256" key="3">
    <source>
        <dbReference type="ARBA" id="ARBA00022748"/>
    </source>
</evidence>
<evidence type="ECO:0000313" key="10">
    <source>
        <dbReference type="EMBL" id="EKV28884.1"/>
    </source>
</evidence>
<dbReference type="GO" id="GO:0045454">
    <property type="term" value="P:cell redox homeostasis"/>
    <property type="evidence" value="ECO:0007669"/>
    <property type="project" value="TreeGrafter"/>
</dbReference>
<dbReference type="SUPFAM" id="SSF52833">
    <property type="entry name" value="Thioredoxin-like"/>
    <property type="match status" value="1"/>
</dbReference>
<evidence type="ECO:0000256" key="7">
    <source>
        <dbReference type="SAM" id="SignalP"/>
    </source>
</evidence>
<dbReference type="CDD" id="cd02953">
    <property type="entry name" value="DsbDgamma"/>
    <property type="match status" value="1"/>
</dbReference>
<proteinExistence type="predicted"/>
<dbReference type="PATRIC" id="fig|1238182.3.peg.2861"/>
<dbReference type="STRING" id="1238182.C882_0647"/>